<proteinExistence type="predicted"/>
<feature type="region of interest" description="Disordered" evidence="1">
    <location>
        <begin position="30"/>
        <end position="78"/>
    </location>
</feature>
<gene>
    <name evidence="2" type="primary">sle_34090</name>
</gene>
<dbReference type="RefSeq" id="WP_029383729.1">
    <property type="nucleotide sequence ID" value="NZ_AZSD01000176.1"/>
</dbReference>
<dbReference type="KEGG" id="sle:sle_34090"/>
<evidence type="ECO:0000313" key="2">
    <source>
        <dbReference type="EMBL" id="CQR62870.1"/>
    </source>
</evidence>
<dbReference type="Proteomes" id="UP000035016">
    <property type="component" value="Chromosome Chromosome"/>
</dbReference>
<accession>A0A0F7VT98</accession>
<protein>
    <submittedName>
        <fullName evidence="2">Uncharacterized protein</fullName>
    </submittedName>
</protein>
<evidence type="ECO:0000313" key="3">
    <source>
        <dbReference type="Proteomes" id="UP000035016"/>
    </source>
</evidence>
<organism evidence="2 3">
    <name type="scientific">Streptomyces leeuwenhoekii</name>
    <dbReference type="NCBI Taxonomy" id="1437453"/>
    <lineage>
        <taxon>Bacteria</taxon>
        <taxon>Bacillati</taxon>
        <taxon>Actinomycetota</taxon>
        <taxon>Actinomycetes</taxon>
        <taxon>Kitasatosporales</taxon>
        <taxon>Streptomycetaceae</taxon>
        <taxon>Streptomyces</taxon>
    </lineage>
</organism>
<sequence length="78" mass="8856">MGLFNRKSSSTPANPEMAELGREYAIAKRHGDRRTVNRITRQIGNGGMSDTDRASFEQGRASYDAIPPAYSKRRNRRR</sequence>
<name>A0A0F7VT98_STRLW</name>
<dbReference type="EMBL" id="LN831790">
    <property type="protein sequence ID" value="CQR62870.1"/>
    <property type="molecule type" value="Genomic_DNA"/>
</dbReference>
<reference evidence="2 3" key="1">
    <citation type="submission" date="2015-02" db="EMBL/GenBank/DDBJ databases">
        <authorList>
            <person name="Gomez-Escribano P.J."/>
        </authorList>
    </citation>
    <scope>NUCLEOTIDE SEQUENCE [LARGE SCALE GENOMIC DNA]</scope>
    <source>
        <strain evidence="3">C34 (DSM 42122 / NRRL B-24963)</strain>
    </source>
</reference>
<evidence type="ECO:0000256" key="1">
    <source>
        <dbReference type="SAM" id="MobiDB-lite"/>
    </source>
</evidence>
<dbReference type="AlphaFoldDB" id="A0A0F7VT98"/>